<feature type="region of interest" description="Disordered" evidence="5">
    <location>
        <begin position="850"/>
        <end position="873"/>
    </location>
</feature>
<dbReference type="Proteomes" id="UP000028680">
    <property type="component" value="Chromosome"/>
</dbReference>
<gene>
    <name evidence="8" type="primary">hrpB</name>
    <name evidence="8" type="ORF">RCA23_c01930</name>
</gene>
<dbReference type="PANTHER" id="PTHR43519:SF1">
    <property type="entry name" value="ATP-DEPENDENT RNA HELICASE HRPB"/>
    <property type="match status" value="1"/>
</dbReference>
<dbReference type="InterPro" id="IPR011545">
    <property type="entry name" value="DEAD/DEAH_box_helicase_dom"/>
</dbReference>
<keyword evidence="3 8" id="KW-0347">Helicase</keyword>
<name>A0AAN0RGI2_9RHOB</name>
<dbReference type="Pfam" id="PF00271">
    <property type="entry name" value="Helicase_C"/>
    <property type="match status" value="1"/>
</dbReference>
<dbReference type="InterPro" id="IPR007502">
    <property type="entry name" value="Helicase-assoc_dom"/>
</dbReference>
<dbReference type="EMBL" id="CP003984">
    <property type="protein sequence ID" value="AII85758.1"/>
    <property type="molecule type" value="Genomic_DNA"/>
</dbReference>
<dbReference type="SMART" id="SM00490">
    <property type="entry name" value="HELICc"/>
    <property type="match status" value="1"/>
</dbReference>
<dbReference type="Pfam" id="PF08482">
    <property type="entry name" value="HrpB_C"/>
    <property type="match status" value="1"/>
</dbReference>
<dbReference type="InterPro" id="IPR027417">
    <property type="entry name" value="P-loop_NTPase"/>
</dbReference>
<dbReference type="KEGG" id="ptp:RCA23_c01930"/>
<evidence type="ECO:0000259" key="7">
    <source>
        <dbReference type="PROSITE" id="PS51194"/>
    </source>
</evidence>
<dbReference type="NCBIfam" id="TIGR01970">
    <property type="entry name" value="DEAH_box_HrpB"/>
    <property type="match status" value="1"/>
</dbReference>
<evidence type="ECO:0000313" key="9">
    <source>
        <dbReference type="Proteomes" id="UP000028680"/>
    </source>
</evidence>
<dbReference type="InterPro" id="IPR010225">
    <property type="entry name" value="HrpB"/>
</dbReference>
<dbReference type="GO" id="GO:0003676">
    <property type="term" value="F:nucleic acid binding"/>
    <property type="evidence" value="ECO:0007669"/>
    <property type="project" value="InterPro"/>
</dbReference>
<dbReference type="AlphaFoldDB" id="A0AAN0RGI2"/>
<reference evidence="8 9" key="1">
    <citation type="journal article" date="2014" name="ISME J.">
        <title>Adaptation of an abundant Roseobacter RCA organism to pelagic systems revealed by genomic and transcriptomic analyses.</title>
        <authorList>
            <person name="Voget S."/>
            <person name="Wemheuer B."/>
            <person name="Brinkhoff T."/>
            <person name="Vollmers J."/>
            <person name="Dietrich S."/>
            <person name="Giebel H.A."/>
            <person name="Beardsley C."/>
            <person name="Sardemann C."/>
            <person name="Bakenhus I."/>
            <person name="Billerbeck S."/>
            <person name="Daniel R."/>
            <person name="Simon M."/>
        </authorList>
    </citation>
    <scope>NUCLEOTIDE SEQUENCE [LARGE SCALE GENOMIC DNA]</scope>
    <source>
        <strain evidence="8 9">RCA23</strain>
    </source>
</reference>
<dbReference type="GO" id="GO:0005524">
    <property type="term" value="F:ATP binding"/>
    <property type="evidence" value="ECO:0007669"/>
    <property type="project" value="UniProtKB-KW"/>
</dbReference>
<dbReference type="InterPro" id="IPR014001">
    <property type="entry name" value="Helicase_ATP-bd"/>
</dbReference>
<dbReference type="PIRSF" id="PIRSF005496">
    <property type="entry name" value="ATP_hel_hrpB"/>
    <property type="match status" value="1"/>
</dbReference>
<dbReference type="PROSITE" id="PS51194">
    <property type="entry name" value="HELICASE_CTER"/>
    <property type="match status" value="1"/>
</dbReference>
<dbReference type="Gene3D" id="3.40.50.300">
    <property type="entry name" value="P-loop containing nucleotide triphosphate hydrolases"/>
    <property type="match status" value="2"/>
</dbReference>
<dbReference type="InterPro" id="IPR001650">
    <property type="entry name" value="Helicase_C-like"/>
</dbReference>
<evidence type="ECO:0000256" key="2">
    <source>
        <dbReference type="ARBA" id="ARBA00022801"/>
    </source>
</evidence>
<keyword evidence="1" id="KW-0547">Nucleotide-binding</keyword>
<feature type="domain" description="Helicase C-terminal" evidence="7">
    <location>
        <begin position="259"/>
        <end position="425"/>
    </location>
</feature>
<dbReference type="GO" id="GO:0003724">
    <property type="term" value="F:RNA helicase activity"/>
    <property type="evidence" value="ECO:0007669"/>
    <property type="project" value="UniProtKB-EC"/>
</dbReference>
<evidence type="ECO:0000256" key="5">
    <source>
        <dbReference type="SAM" id="MobiDB-lite"/>
    </source>
</evidence>
<protein>
    <submittedName>
        <fullName evidence="8">ATP-dependent RNA helicase HrpB</fullName>
        <ecNumber evidence="8">3.6.4.13</ecNumber>
    </submittedName>
</protein>
<dbReference type="FunFam" id="3.40.50.300:FF:002125">
    <property type="entry name" value="ATP-dependent helicase HrpB"/>
    <property type="match status" value="1"/>
</dbReference>
<evidence type="ECO:0000313" key="8">
    <source>
        <dbReference type="EMBL" id="AII85758.1"/>
    </source>
</evidence>
<sequence>MFELTIYRAAAQMQRPGAMQFIPPKLSHVKTHPPQTNRKPTVDARDFLADKGGVKFALPIDAVLPQVLDCLTQSGRVVLQAPPGAGKTTRTPLVILESGQCPGKILMLEPRRLAARAAAERMADTLGEKLGETVGYRIRGQSKIGPNTRIEVLTEGILTRMIQADPELPGVGAILFDEFHERSLAADLGLALAWELRETLREDLWLVVMSATLDAAPVAALLDDAPIVTSAGRSFPVELTYLPRPAPKDLSFEAQARSLILQAVADTEGGILVFLPGEAEIRRTKAALQDHLPKNCVLRPLLGNLPFAEQQLAIRPEARKNLRKIVLATAIAETSLTIQDVRVVVDCGRARRARYDPEKGLQRLVTERVSKAEATQRAGRAGRVAAGRCYRMWARAEEGAMPAFAPPEIAISDLAPLALELAQWGSGPEDLAFLTPPAPGPWAQAKALLGQLGALSDGRLTPHGAALAKLPLHPRLAQMLLQAGPRAAPLAALLSDRDILSTQNCDLTPALTALTRPTGNKEQAGPIRDHSALDRIKQEAKRLSRLAPKGTREIALSPAQCLALAYPERVAQRRPGPQPRYIMAGGKGAVLARDDSLANARYLVISDLGNPHFSTGPDPKIRRALALSEAELREVFADQITWETLCHWSKRHRRVIANRSEMLGALSLTQEVWRDAPSEALAAAMVEGVQQMGLRLPKAARLLQARVAAAPPGQFPDLSDTALLEAAPEWLAPYLTGLTTEQDWKAFDPLPALEAYIGWAALRQLEKIAPAHFTTPLGRKITIDYSGDSPAIELRIQEIFGQTRHPMIGDHPLKVTLLSPAHRPIQVTTDIPGFWTGSYADVRKDMRAQYPKHPWPEDPTQADPTLRAKPRKR</sequence>
<dbReference type="InterPro" id="IPR013689">
    <property type="entry name" value="RNA_helicase_ATP-dep_HrpB_C"/>
</dbReference>
<organism evidence="8 9">
    <name type="scientific">Planktomarina temperata RCA23</name>
    <dbReference type="NCBI Taxonomy" id="666509"/>
    <lineage>
        <taxon>Bacteria</taxon>
        <taxon>Pseudomonadati</taxon>
        <taxon>Pseudomonadota</taxon>
        <taxon>Alphaproteobacteria</taxon>
        <taxon>Rhodobacterales</taxon>
        <taxon>Paracoccaceae</taxon>
        <taxon>Planktomarina</taxon>
    </lineage>
</organism>
<dbReference type="CDD" id="cd17990">
    <property type="entry name" value="DEXHc_HrpB"/>
    <property type="match status" value="1"/>
</dbReference>
<evidence type="ECO:0000256" key="1">
    <source>
        <dbReference type="ARBA" id="ARBA00022741"/>
    </source>
</evidence>
<proteinExistence type="predicted"/>
<dbReference type="Pfam" id="PF00270">
    <property type="entry name" value="DEAD"/>
    <property type="match status" value="1"/>
</dbReference>
<dbReference type="SMART" id="SM00487">
    <property type="entry name" value="DEXDc"/>
    <property type="match status" value="1"/>
</dbReference>
<dbReference type="SUPFAM" id="SSF52540">
    <property type="entry name" value="P-loop containing nucleoside triphosphate hydrolases"/>
    <property type="match status" value="1"/>
</dbReference>
<accession>A0AAN0RGI2</accession>
<evidence type="ECO:0000256" key="4">
    <source>
        <dbReference type="ARBA" id="ARBA00022840"/>
    </source>
</evidence>
<dbReference type="EC" id="3.6.4.13" evidence="8"/>
<dbReference type="PROSITE" id="PS51192">
    <property type="entry name" value="HELICASE_ATP_BIND_1"/>
    <property type="match status" value="1"/>
</dbReference>
<keyword evidence="2 8" id="KW-0378">Hydrolase</keyword>
<keyword evidence="9" id="KW-1185">Reference proteome</keyword>
<dbReference type="InterPro" id="IPR049614">
    <property type="entry name" value="HrpB_DEXH"/>
</dbReference>
<evidence type="ECO:0000256" key="3">
    <source>
        <dbReference type="ARBA" id="ARBA00022806"/>
    </source>
</evidence>
<evidence type="ECO:0000259" key="6">
    <source>
        <dbReference type="PROSITE" id="PS51192"/>
    </source>
</evidence>
<dbReference type="Gene3D" id="1.20.120.1080">
    <property type="match status" value="1"/>
</dbReference>
<dbReference type="SMART" id="SM00847">
    <property type="entry name" value="HA2"/>
    <property type="match status" value="1"/>
</dbReference>
<dbReference type="PANTHER" id="PTHR43519">
    <property type="entry name" value="ATP-DEPENDENT RNA HELICASE HRPB"/>
    <property type="match status" value="1"/>
</dbReference>
<dbReference type="CDD" id="cd18791">
    <property type="entry name" value="SF2_C_RHA"/>
    <property type="match status" value="1"/>
</dbReference>
<dbReference type="GO" id="GO:0016787">
    <property type="term" value="F:hydrolase activity"/>
    <property type="evidence" value="ECO:0007669"/>
    <property type="project" value="UniProtKB-KW"/>
</dbReference>
<keyword evidence="4" id="KW-0067">ATP-binding</keyword>
<feature type="domain" description="Helicase ATP-binding" evidence="6">
    <location>
        <begin position="68"/>
        <end position="231"/>
    </location>
</feature>